<sequence>MECHRITMLGTGLIGMFYTMSLHKNRSRDRVHTVFSRSAKRAEEFAKDWSIPNHTDDLQAAIEDSNTDIVVGVLPNDRHLEAVELTARAGKAVLCTKPLGRT</sequence>
<feature type="domain" description="Gfo/Idh/MocA-like oxidoreductase N-terminal" evidence="3">
    <location>
        <begin position="5"/>
        <end position="99"/>
    </location>
</feature>
<proteinExistence type="inferred from homology"/>
<evidence type="ECO:0000256" key="1">
    <source>
        <dbReference type="ARBA" id="ARBA00010928"/>
    </source>
</evidence>
<dbReference type="PANTHER" id="PTHR22604">
    <property type="entry name" value="OXIDOREDUCTASES"/>
    <property type="match status" value="1"/>
</dbReference>
<dbReference type="AlphaFoldDB" id="A0A383AJE3"/>
<feature type="non-terminal residue" evidence="4">
    <location>
        <position position="102"/>
    </location>
</feature>
<dbReference type="InterPro" id="IPR050984">
    <property type="entry name" value="Gfo/Idh/MocA_domain"/>
</dbReference>
<dbReference type="SUPFAM" id="SSF51735">
    <property type="entry name" value="NAD(P)-binding Rossmann-fold domains"/>
    <property type="match status" value="1"/>
</dbReference>
<keyword evidence="2" id="KW-0560">Oxidoreductase</keyword>
<dbReference type="Gene3D" id="3.40.50.720">
    <property type="entry name" value="NAD(P)-binding Rossmann-like Domain"/>
    <property type="match status" value="1"/>
</dbReference>
<dbReference type="PANTHER" id="PTHR22604:SF105">
    <property type="entry name" value="TRANS-1,2-DIHYDROBENZENE-1,2-DIOL DEHYDROGENASE"/>
    <property type="match status" value="1"/>
</dbReference>
<evidence type="ECO:0000256" key="2">
    <source>
        <dbReference type="ARBA" id="ARBA00023002"/>
    </source>
</evidence>
<dbReference type="Pfam" id="PF01408">
    <property type="entry name" value="GFO_IDH_MocA"/>
    <property type="match status" value="1"/>
</dbReference>
<dbReference type="GO" id="GO:0016491">
    <property type="term" value="F:oxidoreductase activity"/>
    <property type="evidence" value="ECO:0007669"/>
    <property type="project" value="UniProtKB-KW"/>
</dbReference>
<accession>A0A383AJE3</accession>
<gene>
    <name evidence="4" type="ORF">METZ01_LOCUS460746</name>
</gene>
<reference evidence="4" key="1">
    <citation type="submission" date="2018-05" db="EMBL/GenBank/DDBJ databases">
        <authorList>
            <person name="Lanie J.A."/>
            <person name="Ng W.-L."/>
            <person name="Kazmierczak K.M."/>
            <person name="Andrzejewski T.M."/>
            <person name="Davidsen T.M."/>
            <person name="Wayne K.J."/>
            <person name="Tettelin H."/>
            <person name="Glass J.I."/>
            <person name="Rusch D."/>
            <person name="Podicherti R."/>
            <person name="Tsui H.-C.T."/>
            <person name="Winkler M.E."/>
        </authorList>
    </citation>
    <scope>NUCLEOTIDE SEQUENCE</scope>
</reference>
<name>A0A383AJE3_9ZZZZ</name>
<dbReference type="InterPro" id="IPR036291">
    <property type="entry name" value="NAD(P)-bd_dom_sf"/>
</dbReference>
<organism evidence="4">
    <name type="scientific">marine metagenome</name>
    <dbReference type="NCBI Taxonomy" id="408172"/>
    <lineage>
        <taxon>unclassified sequences</taxon>
        <taxon>metagenomes</taxon>
        <taxon>ecological metagenomes</taxon>
    </lineage>
</organism>
<dbReference type="EMBL" id="UINC01192644">
    <property type="protein sequence ID" value="SVE07892.1"/>
    <property type="molecule type" value="Genomic_DNA"/>
</dbReference>
<evidence type="ECO:0000313" key="4">
    <source>
        <dbReference type="EMBL" id="SVE07892.1"/>
    </source>
</evidence>
<dbReference type="InterPro" id="IPR000683">
    <property type="entry name" value="Gfo/Idh/MocA-like_OxRdtase_N"/>
</dbReference>
<evidence type="ECO:0000259" key="3">
    <source>
        <dbReference type="Pfam" id="PF01408"/>
    </source>
</evidence>
<comment type="similarity">
    <text evidence="1">Belongs to the Gfo/Idh/MocA family.</text>
</comment>
<dbReference type="GO" id="GO:0000166">
    <property type="term" value="F:nucleotide binding"/>
    <property type="evidence" value="ECO:0007669"/>
    <property type="project" value="InterPro"/>
</dbReference>
<protein>
    <recommendedName>
        <fullName evidence="3">Gfo/Idh/MocA-like oxidoreductase N-terminal domain-containing protein</fullName>
    </recommendedName>
</protein>